<dbReference type="EMBL" id="NWTK01000005">
    <property type="protein sequence ID" value="PKR54253.1"/>
    <property type="molecule type" value="Genomic_DNA"/>
</dbReference>
<dbReference type="AlphaFoldDB" id="A0A2N3KUV4"/>
<gene>
    <name evidence="1" type="ORF">COO20_08885</name>
</gene>
<sequence length="93" mass="10057">MSADVFTFPVRATNPQPRLIPIRKIIPAACLPAAGSNVMFYRDHKLCDGQVIVALPNGQILVKPDNGKDAGWITRRDLHTHSIFTPPTAPGAA</sequence>
<protein>
    <submittedName>
        <fullName evidence="1">Uncharacterized protein</fullName>
    </submittedName>
</protein>
<dbReference type="OrthoDB" id="7372194at2"/>
<organism evidence="1 2">
    <name type="scientific">Thalassospira marina</name>
    <dbReference type="NCBI Taxonomy" id="2048283"/>
    <lineage>
        <taxon>Bacteria</taxon>
        <taxon>Pseudomonadati</taxon>
        <taxon>Pseudomonadota</taxon>
        <taxon>Alphaproteobacteria</taxon>
        <taxon>Rhodospirillales</taxon>
        <taxon>Thalassospiraceae</taxon>
        <taxon>Thalassospira</taxon>
    </lineage>
</organism>
<dbReference type="RefSeq" id="WP_101265688.1">
    <property type="nucleotide sequence ID" value="NZ_NWTK01000005.1"/>
</dbReference>
<name>A0A2N3KUV4_9PROT</name>
<comment type="caution">
    <text evidence="1">The sequence shown here is derived from an EMBL/GenBank/DDBJ whole genome shotgun (WGS) entry which is preliminary data.</text>
</comment>
<dbReference type="Proteomes" id="UP000233597">
    <property type="component" value="Unassembled WGS sequence"/>
</dbReference>
<evidence type="ECO:0000313" key="1">
    <source>
        <dbReference type="EMBL" id="PKR54253.1"/>
    </source>
</evidence>
<accession>A0A2N3KUV4</accession>
<reference evidence="1 2" key="1">
    <citation type="submission" date="2017-09" db="EMBL/GenBank/DDBJ databases">
        <title>Biodiversity and function of Thalassospira species in the particle-attached aromatic-hydrocarbon-degrading consortia from the surface seawater of the South China Sea.</title>
        <authorList>
            <person name="Dong C."/>
            <person name="Liu R."/>
            <person name="Shao Z."/>
        </authorList>
    </citation>
    <scope>NUCLEOTIDE SEQUENCE [LARGE SCALE GENOMIC DNA]</scope>
    <source>
        <strain evidence="1 2">CSC1P2</strain>
    </source>
</reference>
<proteinExistence type="predicted"/>
<evidence type="ECO:0000313" key="2">
    <source>
        <dbReference type="Proteomes" id="UP000233597"/>
    </source>
</evidence>